<name>A0A976IFY3_BRELC</name>
<keyword evidence="2" id="KW-1185">Reference proteome</keyword>
<dbReference type="EMBL" id="SHOA02000019">
    <property type="protein sequence ID" value="TDH70035.1"/>
    <property type="molecule type" value="Genomic_DNA"/>
</dbReference>
<dbReference type="Proteomes" id="UP000294530">
    <property type="component" value="Unassembled WGS sequence"/>
</dbReference>
<organism evidence="1 2">
    <name type="scientific">Bremia lactucae</name>
    <name type="common">Lettuce downy mildew</name>
    <dbReference type="NCBI Taxonomy" id="4779"/>
    <lineage>
        <taxon>Eukaryota</taxon>
        <taxon>Sar</taxon>
        <taxon>Stramenopiles</taxon>
        <taxon>Oomycota</taxon>
        <taxon>Peronosporomycetes</taxon>
        <taxon>Peronosporales</taxon>
        <taxon>Peronosporaceae</taxon>
        <taxon>Bremia</taxon>
    </lineage>
</organism>
<gene>
    <name evidence="1" type="ORF">CCR75_000896</name>
</gene>
<accession>A0A976IFY3</accession>
<evidence type="ECO:0000313" key="2">
    <source>
        <dbReference type="Proteomes" id="UP000294530"/>
    </source>
</evidence>
<proteinExistence type="predicted"/>
<dbReference type="RefSeq" id="XP_067819534.1">
    <property type="nucleotide sequence ID" value="XM_067959001.1"/>
</dbReference>
<reference evidence="1 2" key="1">
    <citation type="journal article" date="2021" name="Genome Biol.">
        <title>AFLAP: assembly-free linkage analysis pipeline using k-mers from genome sequencing data.</title>
        <authorList>
            <person name="Fletcher K."/>
            <person name="Zhang L."/>
            <person name="Gil J."/>
            <person name="Han R."/>
            <person name="Cavanaugh K."/>
            <person name="Michelmore R."/>
        </authorList>
    </citation>
    <scope>NUCLEOTIDE SEQUENCE [LARGE SCALE GENOMIC DNA]</scope>
    <source>
        <strain evidence="1 2">SF5</strain>
    </source>
</reference>
<dbReference type="KEGG" id="blac:94344672"/>
<protein>
    <submittedName>
        <fullName evidence="1">Uncharacterized protein</fullName>
    </submittedName>
</protein>
<evidence type="ECO:0000313" key="1">
    <source>
        <dbReference type="EMBL" id="TDH70035.1"/>
    </source>
</evidence>
<dbReference type="GeneID" id="94344672"/>
<dbReference type="AlphaFoldDB" id="A0A976IFY3"/>
<dbReference type="OrthoDB" id="121695at2759"/>
<comment type="caution">
    <text evidence="1">The sequence shown here is derived from an EMBL/GenBank/DDBJ whole genome shotgun (WGS) entry which is preliminary data.</text>
</comment>
<sequence>MEKFNLTTLNDGKNPFVVSSNQLLKGSKEPQQCIAEKVFSTVPLRVKKITDELQEKPLLAKL</sequence>